<dbReference type="InterPro" id="IPR031833">
    <property type="entry name" value="DUF4748"/>
</dbReference>
<protein>
    <submittedName>
        <fullName evidence="3">Uncharacterized protein</fullName>
    </submittedName>
</protein>
<feature type="region of interest" description="Disordered" evidence="1">
    <location>
        <begin position="47"/>
        <end position="70"/>
    </location>
</feature>
<keyword evidence="2" id="KW-1133">Transmembrane helix</keyword>
<accession>A0A0B7BX68</accession>
<evidence type="ECO:0000256" key="2">
    <source>
        <dbReference type="SAM" id="Phobius"/>
    </source>
</evidence>
<evidence type="ECO:0000256" key="1">
    <source>
        <dbReference type="SAM" id="MobiDB-lite"/>
    </source>
</evidence>
<sequence>MKLTPSTKIAIGWSVIISVGLSAFVVARGSVTNNRKAIMDTKRRIKDQAQKEGEAKFDKHPVQSGDTINS</sequence>
<organism evidence="3">
    <name type="scientific">Arion vulgaris</name>
    <dbReference type="NCBI Taxonomy" id="1028688"/>
    <lineage>
        <taxon>Eukaryota</taxon>
        <taxon>Metazoa</taxon>
        <taxon>Spiralia</taxon>
        <taxon>Lophotrochozoa</taxon>
        <taxon>Mollusca</taxon>
        <taxon>Gastropoda</taxon>
        <taxon>Heterobranchia</taxon>
        <taxon>Euthyneura</taxon>
        <taxon>Panpulmonata</taxon>
        <taxon>Eupulmonata</taxon>
        <taxon>Stylommatophora</taxon>
        <taxon>Helicina</taxon>
        <taxon>Arionoidea</taxon>
        <taxon>Arionidae</taxon>
        <taxon>Arion</taxon>
    </lineage>
</organism>
<keyword evidence="2" id="KW-0472">Membrane</keyword>
<reference evidence="3" key="1">
    <citation type="submission" date="2014-12" db="EMBL/GenBank/DDBJ databases">
        <title>Insight into the proteome of Arion vulgaris.</title>
        <authorList>
            <person name="Aradska J."/>
            <person name="Bulat T."/>
            <person name="Smidak R."/>
            <person name="Sarate P."/>
            <person name="Gangsoo J."/>
            <person name="Sialana F."/>
            <person name="Bilban M."/>
            <person name="Lubec G."/>
        </authorList>
    </citation>
    <scope>NUCLEOTIDE SEQUENCE</scope>
    <source>
        <tissue evidence="3">Skin</tissue>
    </source>
</reference>
<feature type="compositionally biased region" description="Basic and acidic residues" evidence="1">
    <location>
        <begin position="47"/>
        <end position="61"/>
    </location>
</feature>
<keyword evidence="2" id="KW-0812">Transmembrane</keyword>
<dbReference type="EMBL" id="HACG01049930">
    <property type="protein sequence ID" value="CEK96795.1"/>
    <property type="molecule type" value="Transcribed_RNA"/>
</dbReference>
<dbReference type="AlphaFoldDB" id="A0A0B7BX68"/>
<evidence type="ECO:0000313" key="3">
    <source>
        <dbReference type="EMBL" id="CEK96795.1"/>
    </source>
</evidence>
<feature type="transmembrane region" description="Helical" evidence="2">
    <location>
        <begin position="6"/>
        <end position="27"/>
    </location>
</feature>
<gene>
    <name evidence="3" type="primary">ORF213478</name>
</gene>
<proteinExistence type="predicted"/>
<name>A0A0B7BX68_9EUPU</name>
<dbReference type="Pfam" id="PF15932">
    <property type="entry name" value="DUF4748"/>
    <property type="match status" value="1"/>
</dbReference>